<dbReference type="InterPro" id="IPR003744">
    <property type="entry name" value="YhhQ"/>
</dbReference>
<dbReference type="Proteomes" id="UP000320404">
    <property type="component" value="Unassembled WGS sequence"/>
</dbReference>
<keyword evidence="1" id="KW-0997">Cell inner membrane</keyword>
<gene>
    <name evidence="2" type="ORF">EVA69_06590</name>
</gene>
<dbReference type="PANTHER" id="PTHR34300:SF2">
    <property type="entry name" value="QUEUOSINE PRECURSOR TRANSPORTER-RELATED"/>
    <property type="match status" value="1"/>
</dbReference>
<comment type="function">
    <text evidence="1">Involved in the import of queuosine (Q) precursors, required for Q precursor salvage.</text>
</comment>
<feature type="transmembrane region" description="Helical" evidence="1">
    <location>
        <begin position="16"/>
        <end position="33"/>
    </location>
</feature>
<sequence length="259" mass="29113">MIMDTLSELFRLNQEILWFTTIAVDLSFAILLFRFFGRQGLYASIVISLLLANLQGPKLTEIFGLQTSMGVILYSSIYFATDLLSERYGKAEATRAVMIGFTVTVIIIVMISMSLFYLPATAPETASLAESMHAATATLFNFTPRFVLGSLLAYLISQRFDVWIFHVIKHKTQGRHLWLRNNVSTMCSQAIDTVIYGIVVWWGVVDFATAMQLALAKYFFKLIIAMVDTPFIYLAREWEVSEQDWVGEPGKIGTPGSTA</sequence>
<keyword evidence="1" id="KW-0812">Transmembrane</keyword>
<dbReference type="AlphaFoldDB" id="A0A520RTJ7"/>
<protein>
    <recommendedName>
        <fullName evidence="1">Probable queuosine precursor transporter</fullName>
        <shortName evidence="1">Q precursor transporter</shortName>
    </recommendedName>
</protein>
<keyword evidence="1" id="KW-1003">Cell membrane</keyword>
<feature type="transmembrane region" description="Helical" evidence="1">
    <location>
        <begin position="138"/>
        <end position="156"/>
    </location>
</feature>
<dbReference type="GO" id="GO:0005886">
    <property type="term" value="C:plasma membrane"/>
    <property type="evidence" value="ECO:0007669"/>
    <property type="project" value="UniProtKB-SubCell"/>
</dbReference>
<evidence type="ECO:0000313" key="2">
    <source>
        <dbReference type="EMBL" id="RZO73570.1"/>
    </source>
</evidence>
<keyword evidence="1" id="KW-0813">Transport</keyword>
<reference evidence="2 3" key="1">
    <citation type="submission" date="2019-02" db="EMBL/GenBank/DDBJ databases">
        <title>Prokaryotic population dynamics and viral predation in marine succession experiment using metagenomics: the confinement effect.</title>
        <authorList>
            <person name="Haro-Moreno J.M."/>
            <person name="Rodriguez-Valera F."/>
            <person name="Lopez-Perez M."/>
        </authorList>
    </citation>
    <scope>NUCLEOTIDE SEQUENCE [LARGE SCALE GENOMIC DNA]</scope>
    <source>
        <strain evidence="2">MED-G158</strain>
    </source>
</reference>
<dbReference type="EMBL" id="SHAH01000123">
    <property type="protein sequence ID" value="RZO73570.1"/>
    <property type="molecule type" value="Genomic_DNA"/>
</dbReference>
<dbReference type="NCBIfam" id="TIGR00697">
    <property type="entry name" value="queuosine precursor transporter"/>
    <property type="match status" value="1"/>
</dbReference>
<name>A0A520RTJ7_9GAMM</name>
<evidence type="ECO:0000256" key="1">
    <source>
        <dbReference type="HAMAP-Rule" id="MF_02088"/>
    </source>
</evidence>
<dbReference type="HAMAP" id="MF_02088">
    <property type="entry name" value="Q_prec_transport"/>
    <property type="match status" value="1"/>
</dbReference>
<proteinExistence type="inferred from homology"/>
<keyword evidence="1" id="KW-1133">Transmembrane helix</keyword>
<keyword evidence="1" id="KW-0472">Membrane</keyword>
<evidence type="ECO:0000313" key="3">
    <source>
        <dbReference type="Proteomes" id="UP000320404"/>
    </source>
</evidence>
<dbReference type="GO" id="GO:0022857">
    <property type="term" value="F:transmembrane transporter activity"/>
    <property type="evidence" value="ECO:0007669"/>
    <property type="project" value="UniProtKB-UniRule"/>
</dbReference>
<dbReference type="PANTHER" id="PTHR34300">
    <property type="entry name" value="QUEUOSINE PRECURSOR TRANSPORTER-RELATED"/>
    <property type="match status" value="1"/>
</dbReference>
<comment type="subcellular location">
    <subcellularLocation>
        <location evidence="1">Cell inner membrane</location>
        <topology evidence="1">Multi-pass membrane protein</topology>
    </subcellularLocation>
</comment>
<comment type="caution">
    <text evidence="2">The sequence shown here is derived from an EMBL/GenBank/DDBJ whole genome shotgun (WGS) entry which is preliminary data.</text>
</comment>
<dbReference type="Pfam" id="PF02592">
    <property type="entry name" value="Vut_1"/>
    <property type="match status" value="1"/>
</dbReference>
<organism evidence="2 3">
    <name type="scientific">OM182 bacterium</name>
    <dbReference type="NCBI Taxonomy" id="2510334"/>
    <lineage>
        <taxon>Bacteria</taxon>
        <taxon>Pseudomonadati</taxon>
        <taxon>Pseudomonadota</taxon>
        <taxon>Gammaproteobacteria</taxon>
        <taxon>OMG group</taxon>
        <taxon>OM182 clade</taxon>
    </lineage>
</organism>
<comment type="caution">
    <text evidence="1">Lacks conserved residue(s) required for the propagation of feature annotation.</text>
</comment>
<accession>A0A520RTJ7</accession>
<feature type="transmembrane region" description="Helical" evidence="1">
    <location>
        <begin position="96"/>
        <end position="118"/>
    </location>
</feature>
<comment type="similarity">
    <text evidence="1">Belongs to the vitamin uptake transporter (VUT/ECF) (TC 2.A.88) family. Q precursor transporter subfamily.</text>
</comment>